<keyword evidence="2" id="KW-1185">Reference proteome</keyword>
<dbReference type="CDD" id="cd04645">
    <property type="entry name" value="LbH_gamma_CA_like"/>
    <property type="match status" value="1"/>
</dbReference>
<keyword evidence="1" id="KW-0808">Transferase</keyword>
<dbReference type="InterPro" id="IPR001451">
    <property type="entry name" value="Hexapep"/>
</dbReference>
<sequence>MEQEKLKPAVHETAFIADGARLRGDVVIAQGSGVWYNAVMRGDEGRISVGEGTNIQDCVVVHSDLGMGADIGNGCTVGHGAVIRGAKIGDNVMVGMNSTIMTGVEIGRDSIVAANALVSYNKKFPPRSLIQGVPARFVRELTDDEVESNVMAAKLYIELARSYSSGQVAGLED</sequence>
<dbReference type="KEGG" id="dal:Dalk_1686"/>
<dbReference type="AlphaFoldDB" id="B8FAT7"/>
<dbReference type="InterPro" id="IPR047324">
    <property type="entry name" value="LbH_gamma_CA-like"/>
</dbReference>
<dbReference type="PANTHER" id="PTHR13061:SF29">
    <property type="entry name" value="GAMMA CARBONIC ANHYDRASE-LIKE 1, MITOCHONDRIAL-RELATED"/>
    <property type="match status" value="1"/>
</dbReference>
<accession>B8FAT7</accession>
<dbReference type="Gene3D" id="2.160.10.10">
    <property type="entry name" value="Hexapeptide repeat proteins"/>
    <property type="match status" value="1"/>
</dbReference>
<name>B8FAT7_DESAL</name>
<organism evidence="1 2">
    <name type="scientific">Desulfatibacillum aliphaticivorans</name>
    <dbReference type="NCBI Taxonomy" id="218208"/>
    <lineage>
        <taxon>Bacteria</taxon>
        <taxon>Pseudomonadati</taxon>
        <taxon>Thermodesulfobacteriota</taxon>
        <taxon>Desulfobacteria</taxon>
        <taxon>Desulfobacterales</taxon>
        <taxon>Desulfatibacillaceae</taxon>
        <taxon>Desulfatibacillum</taxon>
    </lineage>
</organism>
<proteinExistence type="predicted"/>
<evidence type="ECO:0000313" key="2">
    <source>
        <dbReference type="Proteomes" id="UP000000739"/>
    </source>
</evidence>
<dbReference type="PANTHER" id="PTHR13061">
    <property type="entry name" value="DYNACTIN SUBUNIT P25"/>
    <property type="match status" value="1"/>
</dbReference>
<reference evidence="1 2" key="1">
    <citation type="journal article" date="2012" name="Environ. Microbiol.">
        <title>The genome sequence of Desulfatibacillum alkenivorans AK-01: a blueprint for anaerobic alkane oxidation.</title>
        <authorList>
            <person name="Callaghan A.V."/>
            <person name="Morris B.E."/>
            <person name="Pereira I.A."/>
            <person name="McInerney M.J."/>
            <person name="Austin R.N."/>
            <person name="Groves J.T."/>
            <person name="Kukor J.J."/>
            <person name="Suflita J.M."/>
            <person name="Young L.Y."/>
            <person name="Zylstra G.J."/>
            <person name="Wawrik B."/>
        </authorList>
    </citation>
    <scope>NUCLEOTIDE SEQUENCE [LARGE SCALE GENOMIC DNA]</scope>
    <source>
        <strain evidence="1 2">AK-01</strain>
    </source>
</reference>
<dbReference type="EMBL" id="CP001322">
    <property type="protein sequence ID" value="ACL03383.1"/>
    <property type="molecule type" value="Genomic_DNA"/>
</dbReference>
<dbReference type="eggNOG" id="COG0663">
    <property type="taxonomic scope" value="Bacteria"/>
</dbReference>
<dbReference type="InterPro" id="IPR011004">
    <property type="entry name" value="Trimer_LpxA-like_sf"/>
</dbReference>
<dbReference type="SUPFAM" id="SSF51161">
    <property type="entry name" value="Trimeric LpxA-like enzymes"/>
    <property type="match status" value="1"/>
</dbReference>
<dbReference type="HOGENOM" id="CLU_064827_4_1_7"/>
<dbReference type="InterPro" id="IPR050484">
    <property type="entry name" value="Transf_Hexapept/Carb_Anhydrase"/>
</dbReference>
<protein>
    <submittedName>
        <fullName evidence="1">Transferase hexapeptide repeat containing protein</fullName>
    </submittedName>
</protein>
<dbReference type="GO" id="GO:0016740">
    <property type="term" value="F:transferase activity"/>
    <property type="evidence" value="ECO:0007669"/>
    <property type="project" value="UniProtKB-KW"/>
</dbReference>
<dbReference type="Proteomes" id="UP000000739">
    <property type="component" value="Chromosome"/>
</dbReference>
<evidence type="ECO:0000313" key="1">
    <source>
        <dbReference type="EMBL" id="ACL03383.1"/>
    </source>
</evidence>
<dbReference type="RefSeq" id="WP_012610817.1">
    <property type="nucleotide sequence ID" value="NC_011768.1"/>
</dbReference>
<dbReference type="Pfam" id="PF00132">
    <property type="entry name" value="Hexapep"/>
    <property type="match status" value="1"/>
</dbReference>
<gene>
    <name evidence="1" type="ordered locus">Dalk_1686</name>
</gene>